<proteinExistence type="predicted"/>
<dbReference type="InterPro" id="IPR051029">
    <property type="entry name" value="mRNA_Capping_Enz/RNA_Phosphat"/>
</dbReference>
<keyword evidence="1" id="KW-0378">Hydrolase</keyword>
<protein>
    <submittedName>
        <fullName evidence="7">RNA/RNP complex-1-interacting phosphatase isoform X3</fullName>
    </submittedName>
</protein>
<feature type="region of interest" description="Disordered" evidence="3">
    <location>
        <begin position="1"/>
        <end position="31"/>
    </location>
</feature>
<evidence type="ECO:0000313" key="6">
    <source>
        <dbReference type="Proteomes" id="UP001652580"/>
    </source>
</evidence>
<dbReference type="CDD" id="cd17665">
    <property type="entry name" value="DSP_DUSP11"/>
    <property type="match status" value="1"/>
</dbReference>
<reference evidence="7" key="1">
    <citation type="submission" date="2025-08" db="UniProtKB">
        <authorList>
            <consortium name="RefSeq"/>
        </authorList>
    </citation>
    <scope>IDENTIFICATION</scope>
</reference>
<keyword evidence="2" id="KW-0904">Protein phosphatase</keyword>
<dbReference type="Pfam" id="PF00782">
    <property type="entry name" value="DSPc"/>
    <property type="match status" value="1"/>
</dbReference>
<evidence type="ECO:0000256" key="2">
    <source>
        <dbReference type="ARBA" id="ARBA00022912"/>
    </source>
</evidence>
<dbReference type="PROSITE" id="PS50054">
    <property type="entry name" value="TYR_PHOSPHATASE_DUAL"/>
    <property type="match status" value="1"/>
</dbReference>
<feature type="domain" description="Tyrosine specific protein phosphatases" evidence="5">
    <location>
        <begin position="128"/>
        <end position="197"/>
    </location>
</feature>
<dbReference type="InterPro" id="IPR000387">
    <property type="entry name" value="Tyr_Pase_dom"/>
</dbReference>
<evidence type="ECO:0000259" key="5">
    <source>
        <dbReference type="PROSITE" id="PS50056"/>
    </source>
</evidence>
<dbReference type="RefSeq" id="XP_057414036.1">
    <property type="nucleotide sequence ID" value="XM_057558053.1"/>
</dbReference>
<gene>
    <name evidence="7" type="primary">DUSP11</name>
</gene>
<accession>A0ABM3UI66</accession>
<evidence type="ECO:0000256" key="3">
    <source>
        <dbReference type="SAM" id="MobiDB-lite"/>
    </source>
</evidence>
<evidence type="ECO:0000256" key="1">
    <source>
        <dbReference type="ARBA" id="ARBA00022801"/>
    </source>
</evidence>
<dbReference type="PROSITE" id="PS00383">
    <property type="entry name" value="TYR_PHOSPHATASE_1"/>
    <property type="match status" value="1"/>
</dbReference>
<dbReference type="PROSITE" id="PS50056">
    <property type="entry name" value="TYR_PHOSPHATASE_2"/>
    <property type="match status" value="1"/>
</dbReference>
<evidence type="ECO:0000259" key="4">
    <source>
        <dbReference type="PROSITE" id="PS50054"/>
    </source>
</evidence>
<dbReference type="SUPFAM" id="SSF52799">
    <property type="entry name" value="(Phosphotyrosine protein) phosphatases II"/>
    <property type="match status" value="1"/>
</dbReference>
<dbReference type="InterPro" id="IPR029021">
    <property type="entry name" value="Prot-tyrosine_phosphatase-like"/>
</dbReference>
<dbReference type="InterPro" id="IPR016130">
    <property type="entry name" value="Tyr_Pase_AS"/>
</dbReference>
<name>A0ABM3UI66_BALAC</name>
<dbReference type="SMART" id="SM00195">
    <property type="entry name" value="DSPc"/>
    <property type="match status" value="1"/>
</dbReference>
<dbReference type="Gene3D" id="3.90.190.10">
    <property type="entry name" value="Protein tyrosine phosphatase superfamily"/>
    <property type="match status" value="1"/>
</dbReference>
<keyword evidence="6" id="KW-1185">Reference proteome</keyword>
<dbReference type="PANTHER" id="PTHR10367:SF18">
    <property type="entry name" value="RNA_RNP COMPLEX-1-INTERACTING PHOSPHATASE"/>
    <property type="match status" value="1"/>
</dbReference>
<dbReference type="InterPro" id="IPR020422">
    <property type="entry name" value="TYR_PHOSPHATASE_DUAL_dom"/>
</dbReference>
<feature type="domain" description="Tyrosine-protein phosphatase" evidence="4">
    <location>
        <begin position="61"/>
        <end position="208"/>
    </location>
</feature>
<dbReference type="PANTHER" id="PTHR10367">
    <property type="entry name" value="MRNA-CAPPING ENZYME"/>
    <property type="match status" value="1"/>
</dbReference>
<dbReference type="InterPro" id="IPR000340">
    <property type="entry name" value="Dual-sp_phosphatase_cat-dom"/>
</dbReference>
<sequence length="267" mass="31076">MSQWHHAHGRWGQGRGFSGRSSAKRKGGNHIPERWKDYLPVGQRMPGTRFIAFKVPLKKSFEKNLAPEECFSPLDLFNKIQEQNEELGLIIDLTYTRRYYKPEDLPETIRYLKICTIGHQVPDDDTIFKFQCAVNGFLKENKDNDRLIGVHCTHGLNRTGYLICRYLIDVEGMWPDDAIELFNRSRGHCLERQNYIEDLRNGPIRKLPNISAFPYPDPRFSAIRKKIFTESEHLPERPYSSSWSPRRGLFTKEVLLECKAKCQSSSA</sequence>
<evidence type="ECO:0000313" key="7">
    <source>
        <dbReference type="RefSeq" id="XP_057414036.1"/>
    </source>
</evidence>
<dbReference type="Proteomes" id="UP001652580">
    <property type="component" value="Chromosome 12"/>
</dbReference>
<organism evidence="6 7">
    <name type="scientific">Balaenoptera acutorostrata</name>
    <name type="common">Common minke whale</name>
    <name type="synonym">Balaena rostrata</name>
    <dbReference type="NCBI Taxonomy" id="9767"/>
    <lineage>
        <taxon>Eukaryota</taxon>
        <taxon>Metazoa</taxon>
        <taxon>Chordata</taxon>
        <taxon>Craniata</taxon>
        <taxon>Vertebrata</taxon>
        <taxon>Euteleostomi</taxon>
        <taxon>Mammalia</taxon>
        <taxon>Eutheria</taxon>
        <taxon>Laurasiatheria</taxon>
        <taxon>Artiodactyla</taxon>
        <taxon>Whippomorpha</taxon>
        <taxon>Cetacea</taxon>
        <taxon>Mysticeti</taxon>
        <taxon>Balaenopteridae</taxon>
        <taxon>Balaenoptera</taxon>
    </lineage>
</organism>
<dbReference type="GeneID" id="103020453"/>